<dbReference type="InterPro" id="IPR051558">
    <property type="entry name" value="Metallophosphoesterase_PAP"/>
</dbReference>
<dbReference type="OrthoDB" id="411211at2759"/>
<protein>
    <recommendedName>
        <fullName evidence="3">Calcineurin-like phosphoesterase domain-containing protein</fullName>
    </recommendedName>
</protein>
<dbReference type="Pfam" id="PF00149">
    <property type="entry name" value="Metallophos"/>
    <property type="match status" value="1"/>
</dbReference>
<name>A0A0C2JHM2_THEKT</name>
<evidence type="ECO:0000313" key="5">
    <source>
        <dbReference type="Proteomes" id="UP000031668"/>
    </source>
</evidence>
<keyword evidence="1" id="KW-0732">Signal</keyword>
<dbReference type="AlphaFoldDB" id="A0A0C2JHM2"/>
<comment type="caution">
    <text evidence="4">The sequence shown here is derived from an EMBL/GenBank/DDBJ whole genome shotgun (WGS) entry which is preliminary data.</text>
</comment>
<evidence type="ECO:0000259" key="3">
    <source>
        <dbReference type="Pfam" id="PF00149"/>
    </source>
</evidence>
<accession>A0A0C2JHM2</accession>
<evidence type="ECO:0000313" key="4">
    <source>
        <dbReference type="EMBL" id="KII68803.1"/>
    </source>
</evidence>
<evidence type="ECO:0000256" key="2">
    <source>
        <dbReference type="ARBA" id="ARBA00022801"/>
    </source>
</evidence>
<gene>
    <name evidence="4" type="ORF">RF11_09440</name>
</gene>
<dbReference type="GO" id="GO:0016787">
    <property type="term" value="F:hydrolase activity"/>
    <property type="evidence" value="ECO:0007669"/>
    <property type="project" value="UniProtKB-KW"/>
</dbReference>
<dbReference type="InterPro" id="IPR029052">
    <property type="entry name" value="Metallo-depent_PP-like"/>
</dbReference>
<keyword evidence="5" id="KW-1185">Reference proteome</keyword>
<dbReference type="PANTHER" id="PTHR10161:SF14">
    <property type="entry name" value="TARTRATE-RESISTANT ACID PHOSPHATASE TYPE 5"/>
    <property type="match status" value="1"/>
</dbReference>
<dbReference type="EMBL" id="JWZT01002708">
    <property type="protein sequence ID" value="KII68803.1"/>
    <property type="molecule type" value="Genomic_DNA"/>
</dbReference>
<dbReference type="InterPro" id="IPR004843">
    <property type="entry name" value="Calcineurin-like_PHP"/>
</dbReference>
<keyword evidence="2" id="KW-0378">Hydrolase</keyword>
<dbReference type="SUPFAM" id="SSF56300">
    <property type="entry name" value="Metallo-dependent phosphatases"/>
    <property type="match status" value="1"/>
</dbReference>
<reference evidence="4 5" key="1">
    <citation type="journal article" date="2014" name="Genome Biol. Evol.">
        <title>The genome of the myxosporean Thelohanellus kitauei shows adaptations to nutrient acquisition within its fish host.</title>
        <authorList>
            <person name="Yang Y."/>
            <person name="Xiong J."/>
            <person name="Zhou Z."/>
            <person name="Huo F."/>
            <person name="Miao W."/>
            <person name="Ran C."/>
            <person name="Liu Y."/>
            <person name="Zhang J."/>
            <person name="Feng J."/>
            <person name="Wang M."/>
            <person name="Wang M."/>
            <person name="Wang L."/>
            <person name="Yao B."/>
        </authorList>
    </citation>
    <scope>NUCLEOTIDE SEQUENCE [LARGE SCALE GENOMIC DNA]</scope>
    <source>
        <strain evidence="4">Wuqing</strain>
    </source>
</reference>
<dbReference type="Gene3D" id="3.60.21.10">
    <property type="match status" value="1"/>
</dbReference>
<evidence type="ECO:0000256" key="1">
    <source>
        <dbReference type="ARBA" id="ARBA00022729"/>
    </source>
</evidence>
<dbReference type="Proteomes" id="UP000031668">
    <property type="component" value="Unassembled WGS sequence"/>
</dbReference>
<sequence>MNFDYLNIVVLGDFGKTDLASEFKDYVVKSSKKKHKRNPFNLGLILGDNVYPRGVQKESHEMLRRIFTKCFPAKTFQFRFLAILGNHDYEGIPERQIRYHFEVDERFYMPYRYYIYGMIND</sequence>
<organism evidence="4 5">
    <name type="scientific">Thelohanellus kitauei</name>
    <name type="common">Myxosporean</name>
    <dbReference type="NCBI Taxonomy" id="669202"/>
    <lineage>
        <taxon>Eukaryota</taxon>
        <taxon>Metazoa</taxon>
        <taxon>Cnidaria</taxon>
        <taxon>Myxozoa</taxon>
        <taxon>Myxosporea</taxon>
        <taxon>Bivalvulida</taxon>
        <taxon>Platysporina</taxon>
        <taxon>Myxobolidae</taxon>
        <taxon>Thelohanellus</taxon>
    </lineage>
</organism>
<feature type="domain" description="Calcineurin-like phosphoesterase" evidence="3">
    <location>
        <begin position="7"/>
        <end position="101"/>
    </location>
</feature>
<dbReference type="PANTHER" id="PTHR10161">
    <property type="entry name" value="TARTRATE-RESISTANT ACID PHOSPHATASE TYPE 5"/>
    <property type="match status" value="1"/>
</dbReference>
<proteinExistence type="predicted"/>